<dbReference type="InterPro" id="IPR050154">
    <property type="entry name" value="UbiB_kinase"/>
</dbReference>
<evidence type="ECO:0000259" key="2">
    <source>
        <dbReference type="Pfam" id="PF03109"/>
    </source>
</evidence>
<dbReference type="EMBL" id="LAZR01007182">
    <property type="protein sequence ID" value="KKM86901.1"/>
    <property type="molecule type" value="Genomic_DNA"/>
</dbReference>
<dbReference type="InterPro" id="IPR011009">
    <property type="entry name" value="Kinase-like_dom_sf"/>
</dbReference>
<accession>A0A0F9LIC8</accession>
<dbReference type="PANTHER" id="PTHR10566">
    <property type="entry name" value="CHAPERONE-ACTIVITY OF BC1 COMPLEX CABC1 -RELATED"/>
    <property type="match status" value="1"/>
</dbReference>
<reference evidence="3" key="1">
    <citation type="journal article" date="2015" name="Nature">
        <title>Complex archaea that bridge the gap between prokaryotes and eukaryotes.</title>
        <authorList>
            <person name="Spang A."/>
            <person name="Saw J.H."/>
            <person name="Jorgensen S.L."/>
            <person name="Zaremba-Niedzwiedzka K."/>
            <person name="Martijn J."/>
            <person name="Lind A.E."/>
            <person name="van Eijk R."/>
            <person name="Schleper C."/>
            <person name="Guy L."/>
            <person name="Ettema T.J."/>
        </authorList>
    </citation>
    <scope>NUCLEOTIDE SEQUENCE</scope>
</reference>
<proteinExistence type="inferred from homology"/>
<name>A0A0F9LIC8_9ZZZZ</name>
<comment type="similarity">
    <text evidence="1">Belongs to the protein kinase superfamily. ADCK protein kinase family.</text>
</comment>
<dbReference type="InterPro" id="IPR004147">
    <property type="entry name" value="ABC1_dom"/>
</dbReference>
<dbReference type="PANTHER" id="PTHR10566:SF113">
    <property type="entry name" value="PROTEIN ACTIVITY OF BC1 COMPLEX KINASE 7, CHLOROPLASTIC"/>
    <property type="match status" value="1"/>
</dbReference>
<dbReference type="SUPFAM" id="SSF56112">
    <property type="entry name" value="Protein kinase-like (PK-like)"/>
    <property type="match status" value="1"/>
</dbReference>
<comment type="caution">
    <text evidence="3">The sequence shown here is derived from an EMBL/GenBank/DDBJ whole genome shotgun (WGS) entry which is preliminary data.</text>
</comment>
<evidence type="ECO:0000256" key="1">
    <source>
        <dbReference type="ARBA" id="ARBA00009670"/>
    </source>
</evidence>
<feature type="domain" description="ABC1 atypical kinase-like" evidence="2">
    <location>
        <begin position="93"/>
        <end position="268"/>
    </location>
</feature>
<feature type="non-terminal residue" evidence="3">
    <location>
        <position position="271"/>
    </location>
</feature>
<evidence type="ECO:0000313" key="3">
    <source>
        <dbReference type="EMBL" id="KKM86901.1"/>
    </source>
</evidence>
<organism evidence="3">
    <name type="scientific">marine sediment metagenome</name>
    <dbReference type="NCBI Taxonomy" id="412755"/>
    <lineage>
        <taxon>unclassified sequences</taxon>
        <taxon>metagenomes</taxon>
        <taxon>ecological metagenomes</taxon>
    </lineage>
</organism>
<gene>
    <name evidence="3" type="ORF">LCGC14_1274270</name>
</gene>
<protein>
    <recommendedName>
        <fullName evidence="2">ABC1 atypical kinase-like domain-containing protein</fullName>
    </recommendedName>
</protein>
<dbReference type="Pfam" id="PF03109">
    <property type="entry name" value="ABC1"/>
    <property type="match status" value="1"/>
</dbReference>
<dbReference type="AlphaFoldDB" id="A0A0F9LIC8"/>
<sequence length="271" mass="30938">MRARQLSRLIQINHVLAKHRLDDLIKAIHLLRPLRFIAYLSPQRWRKSESNLPRGERIRLALQDLGPIFVKLGQVLSTRRDLLPPDISQSLAKLQDQVAPFSTQQAREMIDKAFEDDAISELFEHIEKEPLASASIAQVHAARLSTGDEVVIKLVRPGLKPVIKRDIDLLYTLASFAERYWSEGKRLRPREIVAELEKNLYDELDMLREASSASQLQRNFEGTDLLYVPKIYWNLTKPNLLVQERIYGMPIGDTEGLIASGVNMGRLAEIG</sequence>